<dbReference type="InterPro" id="IPR048987">
    <property type="entry name" value="PIN-TPR-GreABC"/>
</dbReference>
<accession>A0ABS2AMR7</accession>
<dbReference type="InterPro" id="IPR011990">
    <property type="entry name" value="TPR-like_helical_dom_sf"/>
</dbReference>
<dbReference type="EMBL" id="JAENHP010000015">
    <property type="protein sequence ID" value="MBM2620494.1"/>
    <property type="molecule type" value="Genomic_DNA"/>
</dbReference>
<gene>
    <name evidence="4" type="ORF">JIG36_33795</name>
</gene>
<dbReference type="RefSeq" id="WP_203380482.1">
    <property type="nucleotide sequence ID" value="NZ_JAENHP010000015.1"/>
</dbReference>
<feature type="region of interest" description="Disordered" evidence="1">
    <location>
        <begin position="741"/>
        <end position="760"/>
    </location>
</feature>
<dbReference type="SUPFAM" id="SSF81901">
    <property type="entry name" value="HCP-like"/>
    <property type="match status" value="1"/>
</dbReference>
<comment type="caution">
    <text evidence="4">The sequence shown here is derived from an EMBL/GenBank/DDBJ whole genome shotgun (WGS) entry which is preliminary data.</text>
</comment>
<evidence type="ECO:0000259" key="3">
    <source>
        <dbReference type="Pfam" id="PF20698"/>
    </source>
</evidence>
<evidence type="ECO:0000313" key="5">
    <source>
        <dbReference type="Proteomes" id="UP000632138"/>
    </source>
</evidence>
<name>A0ABS2AMR7_9ACTN</name>
<dbReference type="Pfam" id="PF20698">
    <property type="entry name" value="PIN-TPR-GreABC"/>
    <property type="match status" value="1"/>
</dbReference>
<organism evidence="4 5">
    <name type="scientific">Paractinoplanes ovalisporus</name>
    <dbReference type="NCBI Taxonomy" id="2810368"/>
    <lineage>
        <taxon>Bacteria</taxon>
        <taxon>Bacillati</taxon>
        <taxon>Actinomycetota</taxon>
        <taxon>Actinomycetes</taxon>
        <taxon>Micromonosporales</taxon>
        <taxon>Micromonosporaceae</taxon>
        <taxon>Paractinoplanes</taxon>
    </lineage>
</organism>
<sequence length="1231" mass="133952">MNIVEGASLSIGWFFREQEVSDQGIDAHVEKAMGEVGTGRLLAIQIKSGPSYFSEPVEGGWTFRFDAKKAKLWLNHALPVIVVLVDTEQRECYWQAISSRTVSTTGKGYKVLIPRSNEVLEADLEWTELASGIQSRAENLFDFALTQLPPSVGTKLTNASPNEHLDLAILALHLAEGRNNPQGTVESLLAASPGWIQRQAPKSWEVLAAYSAEHGLPELSAEAFDLAAQADPARAGKLWAIASINVLYVNRTRAEFFLTRSVEMDPVSLELLVAKALFEHPLEDARPLIADKSLERDSPQNRSSYLVQSFLAEQATRSGDPEAACRHARVAIEVEPQNSEAMLAYADKLLRRSRSGMRQVGDLVEAVRHLEMALAQRRSWAGPTIPVLLVLIKAYGLNGQFNKVLTVCTLAPRGSANADEASNKDVCRQAVLAAWASGQRAMAEDLSHHLGDELEDKVVKVHAGLLVLTTQELSELWNAEISRAIAAKDYEAIAKSAIELASLGHDKRSVIRPFVDASIIPESYIHLIDALVVASSDLDAAVPKLRSLARGDSTAAEFLMVKLAAAGRLMEAADNCQALFEYSHEPYLLISRAQLLIEAGSETAELAARIAIDITSGFPAERAGLLTFLGKCAADRDMWEEAEKLLTQALEMRPLPTSDDVWRIVLAQVNQGRLSRAAQTISAHKPTVVTVDEARLWLQANSAVPWGEAIASEALTLAQRINDPVVSTALLGNIVMRTHGVQPEGESGQAVRSPDTGEDLEERRRLAQLPVSADLHVQAFAALQDLVEQFGEATGVTVLNGDPVELVKHMKSGAQLDAEDASQLLEVVQSARDGRIPRAFLASLRGASYTTMLVQRTLGYLVSGASDEGEHDRDIKAANEAIGGAVVVDASTLCVLSGPVNSGSLEGQFMRILASSGTLRDIHRAALDIRGFAGSPGTLGWDSARNAATFWSLDDSEYLRQLRRVQAVEDFSERVSSRVVSHLSLFDNVPHGPMDDTWTEPIQLAHDGGFALWSDDIGLRRLARQFNIPCFGTPALIDCLRDRRILDNRDGVHLQLILSETAALNRAIASDMIVDVPLHLEDLLVMAEQDQWRPRAGALVLSRPSWWAWQTQPIRDLLVFYKVVGQNDPDSLSEWQYAAMVGAARSLQVPEVASKLLAYIGLVGFGNGIDAEVAVEGLKQARRVAVDSGLPDPVLQVPAAIGTMATAGGIERPVELTEYILERIDQLGAEQ</sequence>
<dbReference type="SUPFAM" id="SSF48452">
    <property type="entry name" value="TPR-like"/>
    <property type="match status" value="1"/>
</dbReference>
<dbReference type="Gene3D" id="1.25.40.10">
    <property type="entry name" value="Tetratricopeptide repeat domain"/>
    <property type="match status" value="2"/>
</dbReference>
<evidence type="ECO:0000313" key="4">
    <source>
        <dbReference type="EMBL" id="MBM2620494.1"/>
    </source>
</evidence>
<dbReference type="Proteomes" id="UP000632138">
    <property type="component" value="Unassembled WGS sequence"/>
</dbReference>
<protein>
    <submittedName>
        <fullName evidence="4">DUF4365 domain-containing protein</fullName>
    </submittedName>
</protein>
<reference evidence="4 5" key="1">
    <citation type="submission" date="2021-01" db="EMBL/GenBank/DDBJ databases">
        <title>Actinoplanes sp. nov. LDG1-06 isolated from lichen.</title>
        <authorList>
            <person name="Saeng-In P."/>
            <person name="Phongsopitanun W."/>
            <person name="Kanchanasin P."/>
            <person name="Yuki M."/>
            <person name="Kudo T."/>
            <person name="Ohkuma M."/>
            <person name="Tanasupawat S."/>
        </authorList>
    </citation>
    <scope>NUCLEOTIDE SEQUENCE [LARGE SCALE GENOMIC DNA]</scope>
    <source>
        <strain evidence="4 5">LDG1-06</strain>
    </source>
</reference>
<dbReference type="InterPro" id="IPR025375">
    <property type="entry name" value="DUF4365"/>
</dbReference>
<dbReference type="Pfam" id="PF14280">
    <property type="entry name" value="DUF4365"/>
    <property type="match status" value="1"/>
</dbReference>
<proteinExistence type="predicted"/>
<feature type="domain" description="PIN" evidence="3">
    <location>
        <begin position="887"/>
        <end position="1024"/>
    </location>
</feature>
<keyword evidence="5" id="KW-1185">Reference proteome</keyword>
<evidence type="ECO:0000259" key="2">
    <source>
        <dbReference type="Pfam" id="PF14280"/>
    </source>
</evidence>
<evidence type="ECO:0000256" key="1">
    <source>
        <dbReference type="SAM" id="MobiDB-lite"/>
    </source>
</evidence>
<feature type="domain" description="DUF4365" evidence="2">
    <location>
        <begin position="11"/>
        <end position="120"/>
    </location>
</feature>